<gene>
    <name evidence="2" type="ORF">XF5B_39450</name>
</gene>
<dbReference type="RefSeq" id="WP_183117547.1">
    <property type="nucleotide sequence ID" value="NZ_AP022638.1"/>
</dbReference>
<keyword evidence="1" id="KW-0472">Membrane</keyword>
<reference evidence="2" key="1">
    <citation type="submission" date="2020-05" db="EMBL/GenBank/DDBJ databases">
        <title>Complete genome sequence of Bradyrhizobium diazoefficiens XF5 isolated from soybean nodule.</title>
        <authorList>
            <person name="Noda R."/>
            <person name="Kakizaki K."/>
            <person name="Minamisawa K."/>
        </authorList>
    </citation>
    <scope>NUCLEOTIDE SEQUENCE</scope>
    <source>
        <strain evidence="2">XF5</strain>
    </source>
</reference>
<sequence>MAITEARLEEVAKAAAREAVQETLLTLGIDASSPDAVKLAQRDFLFLRDLRSGTDAVKRKTLLWFVGVILTTFAAYVALGTKH</sequence>
<keyword evidence="1" id="KW-0812">Transmembrane</keyword>
<organism evidence="2">
    <name type="scientific">Bradyrhizobium diazoefficiens</name>
    <dbReference type="NCBI Taxonomy" id="1355477"/>
    <lineage>
        <taxon>Bacteria</taxon>
        <taxon>Pseudomonadati</taxon>
        <taxon>Pseudomonadota</taxon>
        <taxon>Alphaproteobacteria</taxon>
        <taxon>Hyphomicrobiales</taxon>
        <taxon>Nitrobacteraceae</taxon>
        <taxon>Bradyrhizobium</taxon>
    </lineage>
</organism>
<dbReference type="AlphaFoldDB" id="A0A809ZZU7"/>
<evidence type="ECO:0000313" key="2">
    <source>
        <dbReference type="EMBL" id="BCE56433.1"/>
    </source>
</evidence>
<dbReference type="EMBL" id="AP023095">
    <property type="protein sequence ID" value="BCE56433.1"/>
    <property type="molecule type" value="Genomic_DNA"/>
</dbReference>
<feature type="transmembrane region" description="Helical" evidence="1">
    <location>
        <begin position="61"/>
        <end position="79"/>
    </location>
</feature>
<protein>
    <submittedName>
        <fullName evidence="2">Uncharacterized protein</fullName>
    </submittedName>
</protein>
<keyword evidence="1" id="KW-1133">Transmembrane helix</keyword>
<name>A0A809ZZU7_9BRAD</name>
<accession>A0A809ZZU7</accession>
<proteinExistence type="predicted"/>
<evidence type="ECO:0000256" key="1">
    <source>
        <dbReference type="SAM" id="Phobius"/>
    </source>
</evidence>